<reference evidence="2" key="1">
    <citation type="submission" date="2023-01" db="EMBL/GenBank/DDBJ databases">
        <title>Colletotrichum chrysophilum M932 genome sequence.</title>
        <authorList>
            <person name="Baroncelli R."/>
        </authorList>
    </citation>
    <scope>NUCLEOTIDE SEQUENCE</scope>
    <source>
        <strain evidence="2">M932</strain>
    </source>
</reference>
<dbReference type="EMBL" id="JAQOWY010001336">
    <property type="protein sequence ID" value="KAK1837414.1"/>
    <property type="molecule type" value="Genomic_DNA"/>
</dbReference>
<name>A0AAD8ZY30_9PEZI</name>
<gene>
    <name evidence="2" type="ORF">CCHR01_19964</name>
</gene>
<dbReference type="Proteomes" id="UP001243330">
    <property type="component" value="Unassembled WGS sequence"/>
</dbReference>
<comment type="caution">
    <text evidence="2">The sequence shown here is derived from an EMBL/GenBank/DDBJ whole genome shotgun (WGS) entry which is preliminary data.</text>
</comment>
<evidence type="ECO:0000313" key="3">
    <source>
        <dbReference type="Proteomes" id="UP001243330"/>
    </source>
</evidence>
<evidence type="ECO:0000313" key="2">
    <source>
        <dbReference type="EMBL" id="KAK1837414.1"/>
    </source>
</evidence>
<keyword evidence="3" id="KW-1185">Reference proteome</keyword>
<proteinExistence type="predicted"/>
<feature type="compositionally biased region" description="Polar residues" evidence="1">
    <location>
        <begin position="16"/>
        <end position="28"/>
    </location>
</feature>
<dbReference type="AlphaFoldDB" id="A0AAD8ZY30"/>
<feature type="region of interest" description="Disordered" evidence="1">
    <location>
        <begin position="1"/>
        <end position="53"/>
    </location>
</feature>
<evidence type="ECO:0000256" key="1">
    <source>
        <dbReference type="SAM" id="MobiDB-lite"/>
    </source>
</evidence>
<feature type="compositionally biased region" description="Low complexity" evidence="1">
    <location>
        <begin position="36"/>
        <end position="53"/>
    </location>
</feature>
<protein>
    <submittedName>
        <fullName evidence="2">Fungal specific transcription factor</fullName>
    </submittedName>
</protein>
<organism evidence="2 3">
    <name type="scientific">Colletotrichum chrysophilum</name>
    <dbReference type="NCBI Taxonomy" id="1836956"/>
    <lineage>
        <taxon>Eukaryota</taxon>
        <taxon>Fungi</taxon>
        <taxon>Dikarya</taxon>
        <taxon>Ascomycota</taxon>
        <taxon>Pezizomycotina</taxon>
        <taxon>Sordariomycetes</taxon>
        <taxon>Hypocreomycetidae</taxon>
        <taxon>Glomerellales</taxon>
        <taxon>Glomerellaceae</taxon>
        <taxon>Colletotrichum</taxon>
        <taxon>Colletotrichum gloeosporioides species complex</taxon>
    </lineage>
</organism>
<sequence length="103" mass="11507">MQRQSVVAGFPPDTPMTGTTAASVRSGSINGGADGMLGSMTSLSMSDQQQQQQGFVDMTMTPQPEPQFFNGFMDMADWRLPMEYQPELWQFDSVLDNNRYNQN</sequence>
<accession>A0AAD8ZY30</accession>